<organism evidence="2 3">
    <name type="scientific">Dendryphion nanum</name>
    <dbReference type="NCBI Taxonomy" id="256645"/>
    <lineage>
        <taxon>Eukaryota</taxon>
        <taxon>Fungi</taxon>
        <taxon>Dikarya</taxon>
        <taxon>Ascomycota</taxon>
        <taxon>Pezizomycotina</taxon>
        <taxon>Dothideomycetes</taxon>
        <taxon>Pleosporomycetidae</taxon>
        <taxon>Pleosporales</taxon>
        <taxon>Torulaceae</taxon>
        <taxon>Dendryphion</taxon>
    </lineage>
</organism>
<name>A0A9P9IYH3_9PLEO</name>
<dbReference type="OrthoDB" id="3752100at2759"/>
<dbReference type="AlphaFoldDB" id="A0A9P9IYH3"/>
<evidence type="ECO:0000256" key="1">
    <source>
        <dbReference type="SAM" id="SignalP"/>
    </source>
</evidence>
<proteinExistence type="predicted"/>
<evidence type="ECO:0008006" key="4">
    <source>
        <dbReference type="Google" id="ProtNLM"/>
    </source>
</evidence>
<reference evidence="2" key="1">
    <citation type="journal article" date="2021" name="Nat. Commun.">
        <title>Genetic determinants of endophytism in the Arabidopsis root mycobiome.</title>
        <authorList>
            <person name="Mesny F."/>
            <person name="Miyauchi S."/>
            <person name="Thiergart T."/>
            <person name="Pickel B."/>
            <person name="Atanasova L."/>
            <person name="Karlsson M."/>
            <person name="Huettel B."/>
            <person name="Barry K.W."/>
            <person name="Haridas S."/>
            <person name="Chen C."/>
            <person name="Bauer D."/>
            <person name="Andreopoulos W."/>
            <person name="Pangilinan J."/>
            <person name="LaButti K."/>
            <person name="Riley R."/>
            <person name="Lipzen A."/>
            <person name="Clum A."/>
            <person name="Drula E."/>
            <person name="Henrissat B."/>
            <person name="Kohler A."/>
            <person name="Grigoriev I.V."/>
            <person name="Martin F.M."/>
            <person name="Hacquard S."/>
        </authorList>
    </citation>
    <scope>NUCLEOTIDE SEQUENCE</scope>
    <source>
        <strain evidence="2">MPI-CAGE-CH-0243</strain>
    </source>
</reference>
<feature type="chain" id="PRO_5040291746" description="Ecp2 effector protein domain-containing protein" evidence="1">
    <location>
        <begin position="23"/>
        <end position="127"/>
    </location>
</feature>
<protein>
    <recommendedName>
        <fullName evidence="4">Ecp2 effector protein domain-containing protein</fullName>
    </recommendedName>
</protein>
<keyword evidence="1" id="KW-0732">Signal</keyword>
<comment type="caution">
    <text evidence="2">The sequence shown here is derived from an EMBL/GenBank/DDBJ whole genome shotgun (WGS) entry which is preliminary data.</text>
</comment>
<accession>A0A9P9IYH3</accession>
<dbReference type="EMBL" id="JAGMWT010000001">
    <property type="protein sequence ID" value="KAH7138467.1"/>
    <property type="molecule type" value="Genomic_DNA"/>
</dbReference>
<dbReference type="Proteomes" id="UP000700596">
    <property type="component" value="Unassembled WGS sequence"/>
</dbReference>
<gene>
    <name evidence="2" type="ORF">B0J11DRAFT_514487</name>
</gene>
<sequence>MKLFTLPSTISLFALLLSTTLASPTPTNQKRAVVFHLSTEPSGEGVLKSLGVDRWKCHNLAEDGIDNQASWAFVDIGLANGCTLFDDADCKGASVNIAKNNGPVLGPGDVNLADVDFDDKASSFSCY</sequence>
<evidence type="ECO:0000313" key="2">
    <source>
        <dbReference type="EMBL" id="KAH7138467.1"/>
    </source>
</evidence>
<feature type="signal peptide" evidence="1">
    <location>
        <begin position="1"/>
        <end position="22"/>
    </location>
</feature>
<keyword evidence="3" id="KW-1185">Reference proteome</keyword>
<evidence type="ECO:0000313" key="3">
    <source>
        <dbReference type="Proteomes" id="UP000700596"/>
    </source>
</evidence>